<accession>A0A1V4SJ58</accession>
<dbReference type="InterPro" id="IPR000318">
    <property type="entry name" value="Nase_comp1_CS"/>
</dbReference>
<proteinExistence type="predicted"/>
<dbReference type="Gene3D" id="3.40.50.1980">
    <property type="entry name" value="Nitrogenase molybdenum iron protein domain"/>
    <property type="match status" value="3"/>
</dbReference>
<keyword evidence="4" id="KW-1185">Reference proteome</keyword>
<dbReference type="PROSITE" id="PS00090">
    <property type="entry name" value="NITROGENASE_1_2"/>
    <property type="match status" value="1"/>
</dbReference>
<comment type="caution">
    <text evidence="3">The sequence shown here is derived from an EMBL/GenBank/DDBJ whole genome shotgun (WGS) entry which is preliminary data.</text>
</comment>
<dbReference type="STRING" id="48256.CLHUN_21610"/>
<reference evidence="3 4" key="1">
    <citation type="submission" date="2017-03" db="EMBL/GenBank/DDBJ databases">
        <title>Genome sequence of Clostridium hungatei DSM 14427.</title>
        <authorList>
            <person name="Poehlein A."/>
            <person name="Daniel R."/>
        </authorList>
    </citation>
    <scope>NUCLEOTIDE SEQUENCE [LARGE SCALE GENOMIC DNA]</scope>
    <source>
        <strain evidence="3 4">DSM 14427</strain>
    </source>
</reference>
<dbReference type="InterPro" id="IPR000510">
    <property type="entry name" value="Nase/OxRdtase_comp1"/>
</dbReference>
<dbReference type="InterPro" id="IPR049939">
    <property type="entry name" value="NifE-like"/>
</dbReference>
<evidence type="ECO:0000256" key="1">
    <source>
        <dbReference type="ARBA" id="ARBA00023231"/>
    </source>
</evidence>
<dbReference type="RefSeq" id="WP_080064595.1">
    <property type="nucleotide sequence ID" value="NZ_MZGX01000013.1"/>
</dbReference>
<dbReference type="GO" id="GO:0016163">
    <property type="term" value="F:nitrogenase activity"/>
    <property type="evidence" value="ECO:0007669"/>
    <property type="project" value="InterPro"/>
</dbReference>
<dbReference type="Pfam" id="PF00148">
    <property type="entry name" value="Oxidored_nitro"/>
    <property type="match status" value="1"/>
</dbReference>
<dbReference type="EMBL" id="MZGX01000013">
    <property type="protein sequence ID" value="OPX43918.1"/>
    <property type="molecule type" value="Genomic_DNA"/>
</dbReference>
<dbReference type="PANTHER" id="PTHR42956">
    <property type="entry name" value="NITROGENASE IRON-MOLYBDENUM COFACTOR BIOSYNTHESIS PROTEIN NIFE"/>
    <property type="match status" value="1"/>
</dbReference>
<sequence>MRNTTLCIDSIEKCGILGVSQVIAQIENSSIVVHGPKGCVYPAYEASILYPLNINYTEMCEKTIVFGGEVEVSEKIIDEFYENQPDLMAVVTTCASEIIGDDIDGLIKRADLPIPVLRIDGGGFLNNQTSGMNMAMRTLVEKLCKEADLSNPTVNILSPVSMNSCWQEDMTYLVSLLAEFGIMARPLFCNASVEQIGKYAHTCLNVVICPPIGFETAEYMKKAFKIPYITLSYPLGMEKTEAFIKGIAETVQLNKDITHLLDEKRAMVKSKFHNGMGRVNSVRLFEYIKQLNKMIVGPPEIALAFTNIITKEYEDSIGRVIVKDVSNEQEEEIKAKFAKISPGTDVLVTNDNQIIKEEIQNNKPQVLLGSDLEYYFAKELYEPAYINITYPGARELNFHKRPFLGYDGTLNFFEVWYNKIINRYY</sequence>
<dbReference type="Proteomes" id="UP000191554">
    <property type="component" value="Unassembled WGS sequence"/>
</dbReference>
<evidence type="ECO:0000313" key="4">
    <source>
        <dbReference type="Proteomes" id="UP000191554"/>
    </source>
</evidence>
<keyword evidence="1" id="KW-0535">Nitrogen fixation</keyword>
<evidence type="ECO:0000259" key="2">
    <source>
        <dbReference type="Pfam" id="PF00148"/>
    </source>
</evidence>
<dbReference type="AlphaFoldDB" id="A0A1V4SJ58"/>
<feature type="domain" description="Nitrogenase/oxidoreductase component 1" evidence="2">
    <location>
        <begin position="14"/>
        <end position="420"/>
    </location>
</feature>
<name>A0A1V4SJ58_RUMHU</name>
<dbReference type="SUPFAM" id="SSF53807">
    <property type="entry name" value="Helical backbone' metal receptor"/>
    <property type="match status" value="1"/>
</dbReference>
<dbReference type="OrthoDB" id="9764725at2"/>
<evidence type="ECO:0000313" key="3">
    <source>
        <dbReference type="EMBL" id="OPX43918.1"/>
    </source>
</evidence>
<protein>
    <submittedName>
        <fullName evidence="3">Light-independent protochlorophyllide reductase subunit B</fullName>
        <ecNumber evidence="3">1.3.7.7</ecNumber>
    </submittedName>
</protein>
<dbReference type="CDD" id="cd00316">
    <property type="entry name" value="Oxidoreductase_nitrogenase"/>
    <property type="match status" value="1"/>
</dbReference>
<keyword evidence="3" id="KW-0560">Oxidoreductase</keyword>
<organism evidence="3 4">
    <name type="scientific">Ruminiclostridium hungatei</name>
    <name type="common">Clostridium hungatei</name>
    <dbReference type="NCBI Taxonomy" id="48256"/>
    <lineage>
        <taxon>Bacteria</taxon>
        <taxon>Bacillati</taxon>
        <taxon>Bacillota</taxon>
        <taxon>Clostridia</taxon>
        <taxon>Eubacteriales</taxon>
        <taxon>Oscillospiraceae</taxon>
        <taxon>Ruminiclostridium</taxon>
    </lineage>
</organism>
<gene>
    <name evidence="3" type="primary">bchB_1</name>
    <name evidence="3" type="ORF">CLHUN_21610</name>
</gene>
<dbReference type="PANTHER" id="PTHR42956:SF1">
    <property type="entry name" value="NITROGENASE IRON-MOLYBDENUM COFACTOR BIOSYNTHESIS PROTEIN NIFE"/>
    <property type="match status" value="1"/>
</dbReference>
<dbReference type="EC" id="1.3.7.7" evidence="3"/>